<dbReference type="PROSITE" id="PS51192">
    <property type="entry name" value="HELICASE_ATP_BIND_1"/>
    <property type="match status" value="1"/>
</dbReference>
<dbReference type="PANTHER" id="PTHR47957:SF3">
    <property type="entry name" value="ATP-DEPENDENT HELICASE HRQ1"/>
    <property type="match status" value="1"/>
</dbReference>
<dbReference type="GO" id="GO:0006289">
    <property type="term" value="P:nucleotide-excision repair"/>
    <property type="evidence" value="ECO:0007669"/>
    <property type="project" value="TreeGrafter"/>
</dbReference>
<evidence type="ECO:0000256" key="4">
    <source>
        <dbReference type="SAM" id="MobiDB-lite"/>
    </source>
</evidence>
<evidence type="ECO:0000259" key="6">
    <source>
        <dbReference type="PROSITE" id="PS51194"/>
    </source>
</evidence>
<accession>A0A6P1DXN0</accession>
<dbReference type="InterPro" id="IPR001650">
    <property type="entry name" value="Helicase_C-like"/>
</dbReference>
<dbReference type="PANTHER" id="PTHR47957">
    <property type="entry name" value="ATP-DEPENDENT HELICASE HRQ1"/>
    <property type="match status" value="1"/>
</dbReference>
<name>A0A6P1DXN0_9GAMM</name>
<evidence type="ECO:0000313" key="8">
    <source>
        <dbReference type="Proteomes" id="UP000471640"/>
    </source>
</evidence>
<dbReference type="InterPro" id="IPR018973">
    <property type="entry name" value="MZB"/>
</dbReference>
<dbReference type="Pfam" id="PF00270">
    <property type="entry name" value="DEAD"/>
    <property type="match status" value="1"/>
</dbReference>
<dbReference type="InterPro" id="IPR014001">
    <property type="entry name" value="Helicase_ATP-bd"/>
</dbReference>
<dbReference type="GO" id="GO:0005524">
    <property type="term" value="F:ATP binding"/>
    <property type="evidence" value="ECO:0007669"/>
    <property type="project" value="UniProtKB-KW"/>
</dbReference>
<dbReference type="GO" id="GO:0043138">
    <property type="term" value="F:3'-5' DNA helicase activity"/>
    <property type="evidence" value="ECO:0007669"/>
    <property type="project" value="TreeGrafter"/>
</dbReference>
<feature type="compositionally biased region" description="Basic and acidic residues" evidence="4">
    <location>
        <begin position="1543"/>
        <end position="1559"/>
    </location>
</feature>
<feature type="domain" description="Helicase C-terminal" evidence="6">
    <location>
        <begin position="929"/>
        <end position="1155"/>
    </location>
</feature>
<dbReference type="GO" id="GO:0036297">
    <property type="term" value="P:interstrand cross-link repair"/>
    <property type="evidence" value="ECO:0007669"/>
    <property type="project" value="TreeGrafter"/>
</dbReference>
<dbReference type="EMBL" id="JAAIJR010000141">
    <property type="protein sequence ID" value="NEX22948.1"/>
    <property type="molecule type" value="Genomic_DNA"/>
</dbReference>
<keyword evidence="7" id="KW-0378">Hydrolase</keyword>
<dbReference type="Pfam" id="PF09369">
    <property type="entry name" value="MZB"/>
    <property type="match status" value="1"/>
</dbReference>
<proteinExistence type="predicted"/>
<dbReference type="GO" id="GO:0003676">
    <property type="term" value="F:nucleic acid binding"/>
    <property type="evidence" value="ECO:0007669"/>
    <property type="project" value="InterPro"/>
</dbReference>
<keyword evidence="2" id="KW-0067">ATP-binding</keyword>
<evidence type="ECO:0000256" key="3">
    <source>
        <dbReference type="SAM" id="Coils"/>
    </source>
</evidence>
<feature type="region of interest" description="Disordered" evidence="4">
    <location>
        <begin position="1540"/>
        <end position="1559"/>
    </location>
</feature>
<evidence type="ECO:0000256" key="1">
    <source>
        <dbReference type="ARBA" id="ARBA00022741"/>
    </source>
</evidence>
<evidence type="ECO:0000313" key="7">
    <source>
        <dbReference type="EMBL" id="NEX22948.1"/>
    </source>
</evidence>
<dbReference type="Pfam" id="PF00271">
    <property type="entry name" value="Helicase_C"/>
    <property type="match status" value="1"/>
</dbReference>
<dbReference type="InterPro" id="IPR027417">
    <property type="entry name" value="P-loop_NTPase"/>
</dbReference>
<keyword evidence="8" id="KW-1185">Reference proteome</keyword>
<dbReference type="RefSeq" id="WP_164656110.1">
    <property type="nucleotide sequence ID" value="NZ_JAAIJR010000141.1"/>
</dbReference>
<comment type="caution">
    <text evidence="7">The sequence shown here is derived from an EMBL/GenBank/DDBJ whole genome shotgun (WGS) entry which is preliminary data.</text>
</comment>
<evidence type="ECO:0000256" key="2">
    <source>
        <dbReference type="ARBA" id="ARBA00022840"/>
    </source>
</evidence>
<organism evidence="7 8">
    <name type="scientific">Thiorhodococcus mannitoliphagus</name>
    <dbReference type="NCBI Taxonomy" id="329406"/>
    <lineage>
        <taxon>Bacteria</taxon>
        <taxon>Pseudomonadati</taxon>
        <taxon>Pseudomonadota</taxon>
        <taxon>Gammaproteobacteria</taxon>
        <taxon>Chromatiales</taxon>
        <taxon>Chromatiaceae</taxon>
        <taxon>Thiorhodococcus</taxon>
    </lineage>
</organism>
<feature type="coiled-coil region" evidence="3">
    <location>
        <begin position="1259"/>
        <end position="1309"/>
    </location>
</feature>
<reference evidence="7 8" key="2">
    <citation type="submission" date="2020-02" db="EMBL/GenBank/DDBJ databases">
        <title>Genome sequences of Thiorhodococcus mannitoliphagus and Thiorhodococcus minor, purple sulfur photosynthetic bacteria in the gammaproteobacterial family, Chromatiaceae.</title>
        <authorList>
            <person name="Aviles F.A."/>
            <person name="Meyer T.E."/>
            <person name="Kyndt J.A."/>
        </authorList>
    </citation>
    <scope>NUCLEOTIDE SEQUENCE [LARGE SCALE GENOMIC DNA]</scope>
    <source>
        <strain evidence="7 8">DSM 18266</strain>
    </source>
</reference>
<dbReference type="SMART" id="SM00490">
    <property type="entry name" value="HELICc"/>
    <property type="match status" value="1"/>
</dbReference>
<keyword evidence="1" id="KW-0547">Nucleotide-binding</keyword>
<protein>
    <submittedName>
        <fullName evidence="7">DEAD/DEAH box helicase</fullName>
    </submittedName>
</protein>
<dbReference type="SUPFAM" id="SSF52540">
    <property type="entry name" value="P-loop containing nucleoside triphosphate hydrolases"/>
    <property type="match status" value="2"/>
</dbReference>
<feature type="compositionally biased region" description="Basic and acidic residues" evidence="4">
    <location>
        <begin position="608"/>
        <end position="624"/>
    </location>
</feature>
<evidence type="ECO:0000259" key="5">
    <source>
        <dbReference type="PROSITE" id="PS51192"/>
    </source>
</evidence>
<dbReference type="Proteomes" id="UP000471640">
    <property type="component" value="Unassembled WGS sequence"/>
</dbReference>
<feature type="region of interest" description="Disordered" evidence="4">
    <location>
        <begin position="604"/>
        <end position="624"/>
    </location>
</feature>
<keyword evidence="7" id="KW-0347">Helicase</keyword>
<dbReference type="PROSITE" id="PS51194">
    <property type="entry name" value="HELICASE_CTER"/>
    <property type="match status" value="1"/>
</dbReference>
<reference evidence="8" key="1">
    <citation type="journal article" date="2020" name="Microbiol. Resour. Announc.">
        <title>Draft Genome Sequences of Thiorhodococcus mannitoliphagus and Thiorhodococcus minor, Purple Sulfur Photosynthetic Bacteria in the Gammaproteobacterial Family Chromatiaceae.</title>
        <authorList>
            <person name="Aviles F.A."/>
            <person name="Meyer T.E."/>
            <person name="Kyndt J.A."/>
        </authorList>
    </citation>
    <scope>NUCLEOTIDE SEQUENCE [LARGE SCALE GENOMIC DNA]</scope>
    <source>
        <strain evidence="8">DSM 18266</strain>
    </source>
</reference>
<keyword evidence="3" id="KW-0175">Coiled coil</keyword>
<dbReference type="Gene3D" id="3.40.50.300">
    <property type="entry name" value="P-loop containing nucleotide triphosphate hydrolases"/>
    <property type="match status" value="2"/>
</dbReference>
<gene>
    <name evidence="7" type="ORF">G3480_22045</name>
</gene>
<dbReference type="SMART" id="SM00487">
    <property type="entry name" value="DEXDc"/>
    <property type="match status" value="1"/>
</dbReference>
<sequence>MLPSLVVDEVRHGVAETLRVQFEPSTELFKDAVRRLIEEPSWIKGPYVHLGMPFVSGSKGKGFFKEFETEHPAFLHQEQAWQRCGVEGRSTLVATGTGSGKTECFLYPVLEQAAQARQQGAPGIKAIIIYPMNALADDQAKRIAELVHKTPAFAGLRAGLFVGSGKTQYKPGKAGKSPEQDATVMGPDHVIADKDVLRDNPPDILLTNYKMLDFLLIRPKDQPLWRDNGPETLRYLVVDELHTFDGAQGTDLAMLIRRLRHRLKCDAQSDRGRLICIGTSATLGDASDTAPLRDYASQVFATDFDRDAVIVERRQGFDAFIGDKVVEHLIADDETVLEAIRPESFDHPQEAVARFLPAFFASPETLAALLAGLDTPLGRIRLGEELKKHLLFQSLLRTATQAPVTVDAIADKLQRTLSARVVPEARALISALLTLVAWARAPHAGQKVDASTPVEDLSALVTLRVQLWLQELRRVLATVSRDPAEIVLCSEAAVLSQRERLRLPLVQCRHCHATGWLTVKQKQDSRVVSSLDRIYGSFFARYQDTFLARIYPGSPTDGRTTRAPFPLLSLTLCGQCGHLGHERLTQCPHCQSDDVVPVEVANATRTKPLRDDTQPSKKPREVTVHDDRCPVCGERGGQLIVGAQTTSLAAHAVERLWSARLNDHKKLILFSDSVQDAAHRAGYIESKTEGTLMRAGLAKVLATLPAVLPWDQALDAIGRGYLDPSRPLAMSPRDFVARFIPPSMEWLRDWRALLETTELPPSSRLPSMLSQRMQWRAVEELAHRSDRGRTLTRVGIAVLFPDLADLQALSRTLTPELCQAGGGLEALSETQVLHWTLGTVLALIRAGAIFHMELERFAETGDFAGFEFAKQRKDWIPHRGHFGAPRFVTRESGRHGFMHLEERDTNPLLGWAKLALGLTLSSPGIVTLAYEELLKALEQAGLGRFVPLEHKGVRARVFGLLPSRLSLYRDPRRLVTSSGAQSLWVPAEAVEALGALPAWNSPGETFRPEADSDSGHGASWWHTRFQGGDVTRVIAHEHTGLLERDERVALQNRFMATKDICQPWYENLLSATPTLEMGINIGTLSSVMLGGVPPNQANFIQRIGRAGRRDGNAAVFAIADASPDGHDQYYFANPLEMLHGDVEAPAIYLNAAEVLRRQLYAFFFDHWVAEERPELPDRLSEPLDQVAKGDGDSTRFPFNYLDFVNRHEPALFDAFCRMLADALRPETRAKLETFITGTDRHKHLRVRFLAFFEETHAERESWKKRRKAINTELQRLRKRPEDEQTLAEIDLLDKERAGLGQRIQQLNNEYLLEALTNAGLLPNYAFPEEGVALTTIIHGSRSSGEEYSVPVHRYSRPAHAALAEFAPRNTFFAHKSKVEIDQIDMSVEPPAEHRFCAGCHYLKPLTAPEAKLDACPRCGDSHWVDGSQVRPILRLKRAVANIHRANKIRITETDEARNPKFYARRLLMNFAAEDVRTAWTLESSQAIYGFEFIATAAFHDLNLGQPLSVDSAESATLIAGDDSAKAGFALCQSCGMVQTNGGRGREETRTQVHTPDCPDRHAKGTEHLLDRLFLYRQFESECLRIMVPKGFGSGERTTYSFMSALQLGLRKRFGGKVDHLRFETMSEAGTGDGAGKTYILIYDSVPGGTGYLQQLLAGNADTLTEVLATAHGVIRDCACQVKPEQDGCYQCVFHYRQGRNRRHISRAAALEMLDELVQGEFQRKEVKCLSEIYINPSFGSELERRFLPGLKALGGQLDTDNARLPPVRVTQDIKAGKTAYLLTVGPNKYWVDTQVPIEDPVSGHILCQPDFVISKTLTASPMRPIAVFVDGWEHHQKCMPDDARKRATLMLRGDYRVWSVTFEDIDAAHKLKGGTDLESPLSVLMTDSGQQLPADRLPPFPQTDLMSNAMGLLLHLLGQPLPVDQDPLDRLRTTGAHLLMRSVLRPNEVTEAIKASSAAVSSALPEWLRLDAQTVHLHSPGKGAVQWIGRAEPKFLTGKSTSGYPFAGALVLDDVEIAADLKLGRAQWRQWLRLANLLQGVPGVALLTRSMLDTGETLAVLEPRTERPTGESAGWTQILEAAEFLERLAQGFGYLAQAGVPAPDGIGVEYEDGDDYRLAEALWERARLVFLTSAQAECVESWTEAGYKVMTEAENWWLDVEAALKGQTP</sequence>
<dbReference type="InterPro" id="IPR011545">
    <property type="entry name" value="DEAD/DEAH_box_helicase_dom"/>
</dbReference>
<feature type="domain" description="Helicase ATP-binding" evidence="5">
    <location>
        <begin position="82"/>
        <end position="290"/>
    </location>
</feature>